<feature type="transmembrane region" description="Helical" evidence="1">
    <location>
        <begin position="288"/>
        <end position="306"/>
    </location>
</feature>
<gene>
    <name evidence="3" type="ORF">IAA62_04245</name>
</gene>
<sequence length="465" mass="50941">MDWLTNWIFDLLYGIQKSICYIIDFIKDIFYTLAGIETVNVDGNETDLLSNFLLSDTVKKSFLIVMLVAVALLVVFVIVAIIRSEYANGENKKSKTLILGKSLQSFIIFLIVPFVLLAGITLSNTIVKSVNTAMNPYVMETGQDATIGGQILVTSGYYAYIGDPDEREEIEIKFITGELDYNDKDVVSQYYKIRDLDFFVGIIGSLVILIMFVMSAISFIQRIFDIILLYIVSPISVSTIPTDDGQRFKQWKEMMIGKVLGAYGIILSMNLFFIIIPQVQQITFFGNAFKNGIVHILFLIGGAFAVTKANIVIANLTGSHAGGSETRELIANMRTGKNITRAVGTTALAVGGAVLGGKAYMDGNKSGGFTGGMKSTFTSPTSKSVAGLENPTKAQRWAKMPMRLATMPVGVMKDLAKGGIVGMGKNFVPRMNNVIKGDTLFNHAQAIKRKPKITEVPSANNTEER</sequence>
<protein>
    <recommendedName>
        <fullName evidence="2">DUF8208 domain-containing protein</fullName>
    </recommendedName>
</protein>
<feature type="domain" description="DUF8208" evidence="2">
    <location>
        <begin position="184"/>
        <end position="323"/>
    </location>
</feature>
<comment type="caution">
    <text evidence="3">The sequence shown here is derived from an EMBL/GenBank/DDBJ whole genome shotgun (WGS) entry which is preliminary data.</text>
</comment>
<evidence type="ECO:0000256" key="1">
    <source>
        <dbReference type="SAM" id="Phobius"/>
    </source>
</evidence>
<dbReference type="Proteomes" id="UP000886861">
    <property type="component" value="Unassembled WGS sequence"/>
</dbReference>
<feature type="transmembrane region" description="Helical" evidence="1">
    <location>
        <begin position="103"/>
        <end position="127"/>
    </location>
</feature>
<evidence type="ECO:0000313" key="4">
    <source>
        <dbReference type="Proteomes" id="UP000886861"/>
    </source>
</evidence>
<reference evidence="3" key="2">
    <citation type="journal article" date="2021" name="PeerJ">
        <title>Extensive microbial diversity within the chicken gut microbiome revealed by metagenomics and culture.</title>
        <authorList>
            <person name="Gilroy R."/>
            <person name="Ravi A."/>
            <person name="Getino M."/>
            <person name="Pursley I."/>
            <person name="Horton D.L."/>
            <person name="Alikhan N.F."/>
            <person name="Baker D."/>
            <person name="Gharbi K."/>
            <person name="Hall N."/>
            <person name="Watson M."/>
            <person name="Adriaenssens E.M."/>
            <person name="Foster-Nyarko E."/>
            <person name="Jarju S."/>
            <person name="Secka A."/>
            <person name="Antonio M."/>
            <person name="Oren A."/>
            <person name="Chaudhuri R.R."/>
            <person name="La Ragione R."/>
            <person name="Hildebrand F."/>
            <person name="Pallen M.J."/>
        </authorList>
    </citation>
    <scope>NUCLEOTIDE SEQUENCE</scope>
    <source>
        <strain evidence="3">CHK186-9395</strain>
    </source>
</reference>
<proteinExistence type="predicted"/>
<accession>A0A9D1NFX0</accession>
<dbReference type="Pfam" id="PF26635">
    <property type="entry name" value="DUF8208"/>
    <property type="match status" value="1"/>
</dbReference>
<keyword evidence="1" id="KW-0812">Transmembrane</keyword>
<feature type="transmembrane region" description="Helical" evidence="1">
    <location>
        <begin position="198"/>
        <end position="220"/>
    </location>
</feature>
<feature type="transmembrane region" description="Helical" evidence="1">
    <location>
        <begin position="255"/>
        <end position="276"/>
    </location>
</feature>
<reference evidence="3" key="1">
    <citation type="submission" date="2020-10" db="EMBL/GenBank/DDBJ databases">
        <authorList>
            <person name="Gilroy R."/>
        </authorList>
    </citation>
    <scope>NUCLEOTIDE SEQUENCE</scope>
    <source>
        <strain evidence="3">CHK186-9395</strain>
    </source>
</reference>
<evidence type="ECO:0000259" key="2">
    <source>
        <dbReference type="Pfam" id="PF26635"/>
    </source>
</evidence>
<dbReference type="NCBIfam" id="NF045889">
    <property type="entry name" value="ICE_Mbov_0396_TM"/>
    <property type="match status" value="1"/>
</dbReference>
<dbReference type="EMBL" id="DVOJ01000015">
    <property type="protein sequence ID" value="HIV01743.1"/>
    <property type="molecule type" value="Genomic_DNA"/>
</dbReference>
<dbReference type="NCBIfam" id="NF045848">
    <property type="entry name" value="MMCAP2_0566_fam"/>
    <property type="match status" value="1"/>
</dbReference>
<dbReference type="InterPro" id="IPR058521">
    <property type="entry name" value="DUF8208"/>
</dbReference>
<name>A0A9D1NFX0_9FIRM</name>
<evidence type="ECO:0000313" key="3">
    <source>
        <dbReference type="EMBL" id="HIV01743.1"/>
    </source>
</evidence>
<dbReference type="AlphaFoldDB" id="A0A9D1NFX0"/>
<organism evidence="3 4">
    <name type="scientific">Candidatus Caccopulliclostridium gallistercoris</name>
    <dbReference type="NCBI Taxonomy" id="2840719"/>
    <lineage>
        <taxon>Bacteria</taxon>
        <taxon>Bacillati</taxon>
        <taxon>Bacillota</taxon>
        <taxon>Clostridia</taxon>
        <taxon>Candidatus Caccopulliclostridium</taxon>
    </lineage>
</organism>
<feature type="transmembrane region" description="Helical" evidence="1">
    <location>
        <begin position="62"/>
        <end position="82"/>
    </location>
</feature>
<keyword evidence="1" id="KW-0472">Membrane</keyword>
<keyword evidence="1" id="KW-1133">Transmembrane helix</keyword>